<evidence type="ECO:0000313" key="1">
    <source>
        <dbReference type="EMBL" id="OQP50248.1"/>
    </source>
</evidence>
<comment type="caution">
    <text evidence="1">The sequence shown here is derived from an EMBL/GenBank/DDBJ whole genome shotgun (WGS) entry which is preliminary data.</text>
</comment>
<dbReference type="EMBL" id="LWBP01000220">
    <property type="protein sequence ID" value="OQP50248.1"/>
    <property type="molecule type" value="Genomic_DNA"/>
</dbReference>
<evidence type="ECO:0000313" key="2">
    <source>
        <dbReference type="Proteomes" id="UP000192276"/>
    </source>
</evidence>
<protein>
    <submittedName>
        <fullName evidence="1">Uncharacterized protein</fullName>
    </submittedName>
</protein>
<proteinExistence type="predicted"/>
<name>A0A1V9EVR6_9BACT</name>
<organism evidence="1 2">
    <name type="scientific">Niastella populi</name>
    <dbReference type="NCBI Taxonomy" id="550983"/>
    <lineage>
        <taxon>Bacteria</taxon>
        <taxon>Pseudomonadati</taxon>
        <taxon>Bacteroidota</taxon>
        <taxon>Chitinophagia</taxon>
        <taxon>Chitinophagales</taxon>
        <taxon>Chitinophagaceae</taxon>
        <taxon>Niastella</taxon>
    </lineage>
</organism>
<keyword evidence="2" id="KW-1185">Reference proteome</keyword>
<dbReference type="Proteomes" id="UP000192276">
    <property type="component" value="Unassembled WGS sequence"/>
</dbReference>
<dbReference type="AlphaFoldDB" id="A0A1V9EVR6"/>
<reference evidence="2" key="1">
    <citation type="submission" date="2016-04" db="EMBL/GenBank/DDBJ databases">
        <authorList>
            <person name="Chen L."/>
            <person name="Zhuang W."/>
            <person name="Wang G."/>
        </authorList>
    </citation>
    <scope>NUCLEOTIDE SEQUENCE [LARGE SCALE GENOMIC DNA]</scope>
    <source>
        <strain evidence="2">208</strain>
    </source>
</reference>
<gene>
    <name evidence="1" type="ORF">A4R26_29930</name>
</gene>
<dbReference type="STRING" id="550983.A4R26_29930"/>
<accession>A0A1V9EVR6</accession>
<sequence>MEYKLSRGCKECENVDLFGLTKIEAAFELYDSSQIWKTPCSKCGSVNCKFLGHDHPKLDQELLDIWGNSPELFLMPQDEELFLAEIDYLPMTLKAIDESKYLKRKIEVIVESVCVLLYDNSASPEEYTDNENKEREKAATLVRTELIKRKDKIIEAREAVMDYIKEIVFPQIGIEIKGNA</sequence>
<dbReference type="OrthoDB" id="1429679at2"/>
<dbReference type="RefSeq" id="WP_081170005.1">
    <property type="nucleotide sequence ID" value="NZ_LWBP01000220.1"/>
</dbReference>